<dbReference type="InterPro" id="IPR000152">
    <property type="entry name" value="EGF-type_Asp/Asn_hydroxyl_site"/>
</dbReference>
<dbReference type="GO" id="GO:0005509">
    <property type="term" value="F:calcium ion binding"/>
    <property type="evidence" value="ECO:0007669"/>
    <property type="project" value="InterPro"/>
</dbReference>
<dbReference type="Pfam" id="PF23263">
    <property type="entry name" value="C8-3_MUC4"/>
    <property type="match status" value="1"/>
</dbReference>
<dbReference type="InterPro" id="IPR018097">
    <property type="entry name" value="EGF_Ca-bd_CS"/>
</dbReference>
<comment type="caution">
    <text evidence="15">The sequence shown here is derived from an EMBL/GenBank/DDBJ whole genome shotgun (WGS) entry which is preliminary data.</text>
</comment>
<evidence type="ECO:0000256" key="9">
    <source>
        <dbReference type="SAM" id="MobiDB-lite"/>
    </source>
</evidence>
<reference evidence="15" key="1">
    <citation type="journal article" date="2023" name="G3 (Bethesda)">
        <title>Whole genome assembly and annotation of the endangered Caribbean coral Acropora cervicornis.</title>
        <authorList>
            <person name="Selwyn J.D."/>
            <person name="Vollmer S.V."/>
        </authorList>
    </citation>
    <scope>NUCLEOTIDE SEQUENCE</scope>
    <source>
        <strain evidence="15">K2</strain>
    </source>
</reference>
<feature type="signal peptide" evidence="11">
    <location>
        <begin position="1"/>
        <end position="20"/>
    </location>
</feature>
<evidence type="ECO:0000256" key="5">
    <source>
        <dbReference type="ARBA" id="ARBA00022989"/>
    </source>
</evidence>
<keyword evidence="4" id="KW-0677">Repeat</keyword>
<dbReference type="PROSITE" id="PS00022">
    <property type="entry name" value="EGF_1"/>
    <property type="match status" value="1"/>
</dbReference>
<feature type="domain" description="EGF-like" evidence="12">
    <location>
        <begin position="1436"/>
        <end position="1477"/>
    </location>
</feature>
<dbReference type="PROSITE" id="PS51233">
    <property type="entry name" value="VWFD"/>
    <property type="match status" value="1"/>
</dbReference>
<evidence type="ECO:0000313" key="15">
    <source>
        <dbReference type="EMBL" id="KAK2568181.1"/>
    </source>
</evidence>
<dbReference type="PROSITE" id="PS50026">
    <property type="entry name" value="EGF_3"/>
    <property type="match status" value="2"/>
</dbReference>
<feature type="region of interest" description="Disordered" evidence="9">
    <location>
        <begin position="125"/>
        <end position="153"/>
    </location>
</feature>
<dbReference type="SMART" id="SM00181">
    <property type="entry name" value="EGF"/>
    <property type="match status" value="6"/>
</dbReference>
<keyword evidence="11" id="KW-0732">Signal</keyword>
<evidence type="ECO:0000259" key="12">
    <source>
        <dbReference type="PROSITE" id="PS50026"/>
    </source>
</evidence>
<dbReference type="PROSITE" id="PS01187">
    <property type="entry name" value="EGF_CA"/>
    <property type="match status" value="1"/>
</dbReference>
<dbReference type="InterPro" id="IPR056619">
    <property type="entry name" value="C8-3_MUC4"/>
</dbReference>
<dbReference type="InterPro" id="IPR026823">
    <property type="entry name" value="cEGF"/>
</dbReference>
<comment type="caution">
    <text evidence="8">Lacks conserved residue(s) required for the propagation of feature annotation.</text>
</comment>
<gene>
    <name evidence="15" type="ORF">P5673_007172</name>
</gene>
<evidence type="ECO:0000256" key="2">
    <source>
        <dbReference type="ARBA" id="ARBA00022536"/>
    </source>
</evidence>
<feature type="chain" id="PRO_5041951462" evidence="11">
    <location>
        <begin position="21"/>
        <end position="1953"/>
    </location>
</feature>
<dbReference type="PANTHER" id="PTHR13802:SF52">
    <property type="entry name" value="MUCIN-4"/>
    <property type="match status" value="1"/>
</dbReference>
<evidence type="ECO:0000256" key="7">
    <source>
        <dbReference type="ARBA" id="ARBA00023157"/>
    </source>
</evidence>
<evidence type="ECO:0000256" key="4">
    <source>
        <dbReference type="ARBA" id="ARBA00022737"/>
    </source>
</evidence>
<keyword evidence="2 8" id="KW-0245">EGF-like domain</keyword>
<evidence type="ECO:0000256" key="11">
    <source>
        <dbReference type="SAM" id="SignalP"/>
    </source>
</evidence>
<feature type="domain" description="AMOP" evidence="13">
    <location>
        <begin position="848"/>
        <end position="989"/>
    </location>
</feature>
<dbReference type="Pfam" id="PF07645">
    <property type="entry name" value="EGF_CA"/>
    <property type="match status" value="3"/>
</dbReference>
<dbReference type="Pfam" id="PF06119">
    <property type="entry name" value="NIDO"/>
    <property type="match status" value="1"/>
</dbReference>
<dbReference type="InterPro" id="IPR009030">
    <property type="entry name" value="Growth_fac_rcpt_cys_sf"/>
</dbReference>
<evidence type="ECO:0000256" key="8">
    <source>
        <dbReference type="PROSITE-ProRule" id="PRU00076"/>
    </source>
</evidence>
<dbReference type="InterPro" id="IPR051495">
    <property type="entry name" value="Epithelial_Barrier/Signaling"/>
</dbReference>
<dbReference type="GO" id="GO:0007160">
    <property type="term" value="P:cell-matrix adhesion"/>
    <property type="evidence" value="ECO:0007669"/>
    <property type="project" value="InterPro"/>
</dbReference>
<dbReference type="InterPro" id="IPR003886">
    <property type="entry name" value="NIDO_dom"/>
</dbReference>
<dbReference type="GO" id="GO:0016020">
    <property type="term" value="C:membrane"/>
    <property type="evidence" value="ECO:0007669"/>
    <property type="project" value="UniProtKB-SubCell"/>
</dbReference>
<proteinExistence type="predicted"/>
<evidence type="ECO:0000313" key="16">
    <source>
        <dbReference type="Proteomes" id="UP001249851"/>
    </source>
</evidence>
<dbReference type="Pfam" id="PF00094">
    <property type="entry name" value="VWD"/>
    <property type="match status" value="1"/>
</dbReference>
<comment type="subcellular location">
    <subcellularLocation>
        <location evidence="1">Membrane</location>
    </subcellularLocation>
</comment>
<evidence type="ECO:0000259" key="13">
    <source>
        <dbReference type="PROSITE" id="PS50856"/>
    </source>
</evidence>
<evidence type="ECO:0000256" key="3">
    <source>
        <dbReference type="ARBA" id="ARBA00022692"/>
    </source>
</evidence>
<dbReference type="FunFam" id="2.10.25.10:FF:000240">
    <property type="entry name" value="Vitamin K-dependent protein S"/>
    <property type="match status" value="2"/>
</dbReference>
<evidence type="ECO:0000256" key="6">
    <source>
        <dbReference type="ARBA" id="ARBA00023136"/>
    </source>
</evidence>
<evidence type="ECO:0000256" key="1">
    <source>
        <dbReference type="ARBA" id="ARBA00004370"/>
    </source>
</evidence>
<dbReference type="PROSITE" id="PS50856">
    <property type="entry name" value="AMOP"/>
    <property type="match status" value="1"/>
</dbReference>
<dbReference type="InterPro" id="IPR000742">
    <property type="entry name" value="EGF"/>
</dbReference>
<reference evidence="15" key="2">
    <citation type="journal article" date="2023" name="Science">
        <title>Genomic signatures of disease resistance in endangered staghorn corals.</title>
        <authorList>
            <person name="Vollmer S.V."/>
            <person name="Selwyn J.D."/>
            <person name="Despard B.A."/>
            <person name="Roesel C.L."/>
        </authorList>
    </citation>
    <scope>NUCLEOTIDE SEQUENCE</scope>
    <source>
        <strain evidence="15">K2</strain>
    </source>
</reference>
<feature type="domain" description="EGF-like" evidence="12">
    <location>
        <begin position="1560"/>
        <end position="1601"/>
    </location>
</feature>
<sequence length="1953" mass="215439">MRVLEIGLLCLVQVVLKGHAKNVAQSINGSLQAAVASHFTRTSNHHSPSISKRSPTLKSASLSELVLYNDWPFFSITSFQSDAFSVRVSVSSSTLVMKGMSSPWSSSASISTSVLEIDSISSTSSSTTLSQREKTSNTFHSPTALSVSPSVSSSRSMSKSLASTLSPSFWFSPSVIQSASETVRPSTSPSLSNIPVGPLSTIHTPHHPQSVISTITSAATINVDQSDLWPPPSVTSSHREAFAISLSVPSSTAFLKRVSSSWSSSASISTSGLKNYSLSVNPSASCSVKRSQGHSQSESLSVSSSTSVLSSELHSVSREVSSLEFLQSQPLSTRGSSSSSIGLALSASLTFSQIDGTSSSLRSSADLSVSLSVSASRRRLKSTSSTLSPSFSLSPSVVQSASETVHPNASLSLSNIQVGSLLTIHSSGHAQSVIWSVAFARTASLSPSDSVSLSGSYSTSFSHSQSALISRGPSSLERPSKSESVIFSQWPSSSMTSSQSLAFAVSVIVSSSTTTVESLKSVSSSWSSSASISKGVSISVRSSIDVTVLKSSSAGLSWSIFPSKSRSVSLSTASEILSNLYPYGKHQNDEEFGVDDSFGYYRSTMCLEIKVHPYGLRFFASRHYKLHICRNGIIQTNNKWSLQWPRKFGVSYYVDLIGMFAPFWARSDQYQSFKLGISKVYYHIYDKSQSDHAQTGEILALASKHVEQYGGGRFANFEATWVLVVTWENLCPSVIYRYTYDGNLGISSGICAMRNTFQAVIITDWYNSFLMYNYPHGGIQWAFGVPSSYYKYWTNLYGLPVAGWNDPESGTKLNIKGSGSILGMYNLDKRMGNTDLLGRYFWRIESSDEKGAFEKCFSWVNYQIETNFIFWYYWRIRWDRRMACPCTFWQAFFDRGRFYWDWYFSWPEICFRSRRFFYFSYHGFGSQLCCYSTEWEDFGALKIGPPEGGHISVTRYNTYYGKTEVLTDTEAYKFCCVEGFFCDLFYQYRPSDTCQFYRPPPRRNYTFNGLGEYVMLDAQSGTFQLQARTGLARGNSTTGTIFVAGAAKEENTTTVEIRIKKDGGLHILFGGILYSNFSSLTNQSIEIAGNLSISKSEDDCLEVSFPSTTSVIFCARKEMLSFVVSPGDDYKNSTKGLLGTWNDNSSDDFTLPDGTVLSPSSTAREIHFGFGVKWQINQSQSLFTYAQNENTSTYAIPDFSPMFGDNITWQNDDLRKQAEEECGNDKECLFDVASTNDLSVGQATKDIGNQLSKELKTLDNFPPKILNVPGTINVTLRDTFMINVTAQDSDAVTFQVVNMPDSAMINQSGNILRFTWPVTSSRKLNLSFVATDDQGAASTWNPSINMCACEHRDQCVPAEDSDPVNTNSKFVYMGCACQGGYTGRFCDSEIDACEVNGQPCYEDVVCTDLPPPANETGYTCGPCPSGFTGNGAECSDFDECQSNQTNSCSQLCINSPGSYSCACQNGYSLNDDKESCDDINECVPTSDCMQRCHNTQGAYNCSCDESFKSDPSDWRKCEAINPCEVDLNCSQVCYTDNNNTATCACFANYELQSDGKTCLDIDECNSTNHLTLCDQICENIPGSYKCSCKKGFNLINNRRCEDINECIDEDYFNCTDPLQYYIDECNFTKPLTPCDQICENIPGNINECIDEDYFNCSDPLQHYIDECNSTNHLTRCDQICENILGSYKCSCQEGFNLVNGSRCEVLEKNETVIVPELPTPRAPSKDEREQAVKITVLANSTSFKWDFHTDKNFKEKLASFVSSFCSVNRRECAIKETSRERRAHPNHLYTAEQVHLLPGYPSNASGSLKLQIAVYVQQPQGMFLTNVSVLPSKTLLTIILQHKSELGASIGAIILDAEVLFKPTTSPPTSSQTEDTDSGYSGWLLIAACLGAVVILVVIILAICIQRRRNRRNHALPQLQSYASRSEDIVEMSFYNITSKEHGKDCEDGEKPV</sequence>
<keyword evidence="6 10" id="KW-0472">Membrane</keyword>
<feature type="domain" description="VWFD" evidence="14">
    <location>
        <begin position="987"/>
        <end position="1182"/>
    </location>
</feature>
<dbReference type="PROSITE" id="PS01186">
    <property type="entry name" value="EGF_2"/>
    <property type="match status" value="4"/>
</dbReference>
<dbReference type="InterPro" id="IPR001846">
    <property type="entry name" value="VWF_type-D"/>
</dbReference>
<keyword evidence="5 10" id="KW-1133">Transmembrane helix</keyword>
<dbReference type="SUPFAM" id="SSF57196">
    <property type="entry name" value="EGF/Laminin"/>
    <property type="match status" value="2"/>
</dbReference>
<evidence type="ECO:0000256" key="10">
    <source>
        <dbReference type="SAM" id="Phobius"/>
    </source>
</evidence>
<name>A0AAD9QVJ8_ACRCE</name>
<dbReference type="PROSITE" id="PS00010">
    <property type="entry name" value="ASX_HYDROXYL"/>
    <property type="match status" value="2"/>
</dbReference>
<dbReference type="CDD" id="cd00054">
    <property type="entry name" value="EGF_CA"/>
    <property type="match status" value="4"/>
</dbReference>
<dbReference type="InterPro" id="IPR049883">
    <property type="entry name" value="NOTCH1_EGF-like"/>
</dbReference>
<evidence type="ECO:0000259" key="14">
    <source>
        <dbReference type="PROSITE" id="PS51233"/>
    </source>
</evidence>
<dbReference type="SMART" id="SM00539">
    <property type="entry name" value="NIDO"/>
    <property type="match status" value="1"/>
</dbReference>
<feature type="compositionally biased region" description="Low complexity" evidence="9">
    <location>
        <begin position="141"/>
        <end position="153"/>
    </location>
</feature>
<dbReference type="PANTHER" id="PTHR13802">
    <property type="entry name" value="MUCIN 4-RELATED"/>
    <property type="match status" value="1"/>
</dbReference>
<dbReference type="Proteomes" id="UP001249851">
    <property type="component" value="Unassembled WGS sequence"/>
</dbReference>
<keyword evidence="16" id="KW-1185">Reference proteome</keyword>
<dbReference type="InterPro" id="IPR005533">
    <property type="entry name" value="AMOP_dom"/>
</dbReference>
<keyword evidence="3 10" id="KW-0812">Transmembrane</keyword>
<protein>
    <submittedName>
        <fullName evidence="15">Mucin-like protein</fullName>
    </submittedName>
</protein>
<dbReference type="SUPFAM" id="SSF57184">
    <property type="entry name" value="Growth factor receptor domain"/>
    <property type="match status" value="2"/>
</dbReference>
<accession>A0AAD9QVJ8</accession>
<feature type="transmembrane region" description="Helical" evidence="10">
    <location>
        <begin position="1880"/>
        <end position="1905"/>
    </location>
</feature>
<organism evidence="15 16">
    <name type="scientific">Acropora cervicornis</name>
    <name type="common">Staghorn coral</name>
    <dbReference type="NCBI Taxonomy" id="6130"/>
    <lineage>
        <taxon>Eukaryota</taxon>
        <taxon>Metazoa</taxon>
        <taxon>Cnidaria</taxon>
        <taxon>Anthozoa</taxon>
        <taxon>Hexacorallia</taxon>
        <taxon>Scleractinia</taxon>
        <taxon>Astrocoeniina</taxon>
        <taxon>Acroporidae</taxon>
        <taxon>Acropora</taxon>
    </lineage>
</organism>
<dbReference type="EMBL" id="JARQWQ010000012">
    <property type="protein sequence ID" value="KAK2568181.1"/>
    <property type="molecule type" value="Genomic_DNA"/>
</dbReference>
<dbReference type="Gene3D" id="2.10.25.10">
    <property type="entry name" value="Laminin"/>
    <property type="match status" value="6"/>
</dbReference>
<dbReference type="InterPro" id="IPR001881">
    <property type="entry name" value="EGF-like_Ca-bd_dom"/>
</dbReference>
<dbReference type="SMART" id="SM00179">
    <property type="entry name" value="EGF_CA"/>
    <property type="match status" value="5"/>
</dbReference>
<keyword evidence="7" id="KW-1015">Disulfide bond</keyword>
<dbReference type="Pfam" id="PF12662">
    <property type="entry name" value="cEGF"/>
    <property type="match status" value="1"/>
</dbReference>